<feature type="transmembrane region" description="Helical" evidence="1">
    <location>
        <begin position="219"/>
        <end position="243"/>
    </location>
</feature>
<feature type="transmembrane region" description="Helical" evidence="1">
    <location>
        <begin position="147"/>
        <end position="165"/>
    </location>
</feature>
<dbReference type="Proteomes" id="UP001501510">
    <property type="component" value="Unassembled WGS sequence"/>
</dbReference>
<dbReference type="EMBL" id="BAAACG010000016">
    <property type="protein sequence ID" value="GAA0745342.1"/>
    <property type="molecule type" value="Genomic_DNA"/>
</dbReference>
<feature type="transmembrane region" description="Helical" evidence="1">
    <location>
        <begin position="263"/>
        <end position="281"/>
    </location>
</feature>
<evidence type="ECO:0000313" key="2">
    <source>
        <dbReference type="EMBL" id="GAA0745342.1"/>
    </source>
</evidence>
<keyword evidence="1" id="KW-1133">Transmembrane helix</keyword>
<dbReference type="PANTHER" id="PTHR37814:SF1">
    <property type="entry name" value="MEMBRANE PROTEIN"/>
    <property type="match status" value="1"/>
</dbReference>
<protein>
    <submittedName>
        <fullName evidence="2">Transporter</fullName>
    </submittedName>
</protein>
<gene>
    <name evidence="2" type="ORF">GCM10008906_31540</name>
</gene>
<feature type="transmembrane region" description="Helical" evidence="1">
    <location>
        <begin position="117"/>
        <end position="135"/>
    </location>
</feature>
<keyword evidence="1" id="KW-0472">Membrane</keyword>
<keyword evidence="3" id="KW-1185">Reference proteome</keyword>
<feature type="transmembrane region" description="Helical" evidence="1">
    <location>
        <begin position="44"/>
        <end position="65"/>
    </location>
</feature>
<keyword evidence="1" id="KW-0812">Transmembrane</keyword>
<feature type="transmembrane region" description="Helical" evidence="1">
    <location>
        <begin position="325"/>
        <end position="345"/>
    </location>
</feature>
<feature type="transmembrane region" description="Helical" evidence="1">
    <location>
        <begin position="302"/>
        <end position="319"/>
    </location>
</feature>
<name>A0ABN1JRM7_9CLOT</name>
<evidence type="ECO:0000256" key="1">
    <source>
        <dbReference type="SAM" id="Phobius"/>
    </source>
</evidence>
<feature type="transmembrane region" description="Helical" evidence="1">
    <location>
        <begin position="185"/>
        <end position="207"/>
    </location>
</feature>
<dbReference type="PANTHER" id="PTHR37814">
    <property type="entry name" value="CONSERVED MEMBRANE PROTEIN"/>
    <property type="match status" value="1"/>
</dbReference>
<comment type="caution">
    <text evidence="2">The sequence shown here is derived from an EMBL/GenBank/DDBJ whole genome shotgun (WGS) entry which is preliminary data.</text>
</comment>
<dbReference type="InterPro" id="IPR038728">
    <property type="entry name" value="YkvI-like"/>
</dbReference>
<organism evidence="2 3">
    <name type="scientific">Clostridium oceanicum</name>
    <dbReference type="NCBI Taxonomy" id="1543"/>
    <lineage>
        <taxon>Bacteria</taxon>
        <taxon>Bacillati</taxon>
        <taxon>Bacillota</taxon>
        <taxon>Clostridia</taxon>
        <taxon>Eubacteriales</taxon>
        <taxon>Clostridiaceae</taxon>
        <taxon>Clostridium</taxon>
    </lineage>
</organism>
<proteinExistence type="predicted"/>
<dbReference type="RefSeq" id="WP_343763102.1">
    <property type="nucleotide sequence ID" value="NZ_BAAACG010000016.1"/>
</dbReference>
<reference evidence="2 3" key="1">
    <citation type="journal article" date="2019" name="Int. J. Syst. Evol. Microbiol.">
        <title>The Global Catalogue of Microorganisms (GCM) 10K type strain sequencing project: providing services to taxonomists for standard genome sequencing and annotation.</title>
        <authorList>
            <consortium name="The Broad Institute Genomics Platform"/>
            <consortium name="The Broad Institute Genome Sequencing Center for Infectious Disease"/>
            <person name="Wu L."/>
            <person name="Ma J."/>
        </authorList>
    </citation>
    <scope>NUCLEOTIDE SEQUENCE [LARGE SCALE GENOMIC DNA]</scope>
    <source>
        <strain evidence="2 3">JCM 1407</strain>
    </source>
</reference>
<accession>A0ABN1JRM7</accession>
<sequence>MFKRKLTLIFQISAVFIGTIVGAGLASGQEMTQFFTTYGYKSFIGLSICFFIYIFMGSIIIDISIKHKLNSYNSLISLVSPGFLGKTIDLLTGLFLISGSAIILAGSGALLNQYFGISRWIGTILMVIFSLFVLFRNTKGLITINSFIVPSLMIVIITIFILYMALSKDVSLSYIKDIPNYKNHWLVSTLIYGGFNLLCCSGVLVPLSTEIGDKKSLKSGLVIGSLGLTILSFIINLLLLLNVPNIFKFEIPLLFIANRFGRVIQIMLLCIIWLEMFSTEVSDIYSVGKTMEQSLGISYKKSVFIIMLIAIPISQLGFVKLISVLYPSFAVISFIFMIQCIVFYIKDK</sequence>
<evidence type="ECO:0000313" key="3">
    <source>
        <dbReference type="Proteomes" id="UP001501510"/>
    </source>
</evidence>
<feature type="transmembrane region" description="Helical" evidence="1">
    <location>
        <begin position="90"/>
        <end position="111"/>
    </location>
</feature>